<keyword evidence="4" id="KW-0812">Transmembrane</keyword>
<evidence type="ECO:0000256" key="2">
    <source>
        <dbReference type="ARBA" id="ARBA00023163"/>
    </source>
</evidence>
<dbReference type="InterPro" id="IPR000536">
    <property type="entry name" value="Nucl_hrmn_rcpt_lig-bd"/>
</dbReference>
<dbReference type="InterPro" id="IPR035500">
    <property type="entry name" value="NHR-like_dom_sf"/>
</dbReference>
<protein>
    <recommendedName>
        <fullName evidence="5">NR LBD domain-containing protein</fullName>
    </recommendedName>
</protein>
<feature type="transmembrane region" description="Helical" evidence="4">
    <location>
        <begin position="240"/>
        <end position="259"/>
    </location>
</feature>
<keyword evidence="4" id="KW-1133">Transmembrane helix</keyword>
<keyword evidence="4" id="KW-0472">Membrane</keyword>
<evidence type="ECO:0000256" key="4">
    <source>
        <dbReference type="SAM" id="Phobius"/>
    </source>
</evidence>
<organism evidence="6 7">
    <name type="scientific">Ditylenchus destructor</name>
    <dbReference type="NCBI Taxonomy" id="166010"/>
    <lineage>
        <taxon>Eukaryota</taxon>
        <taxon>Metazoa</taxon>
        <taxon>Ecdysozoa</taxon>
        <taxon>Nematoda</taxon>
        <taxon>Chromadorea</taxon>
        <taxon>Rhabditida</taxon>
        <taxon>Tylenchina</taxon>
        <taxon>Tylenchomorpha</taxon>
        <taxon>Sphaerularioidea</taxon>
        <taxon>Anguinidae</taxon>
        <taxon>Anguininae</taxon>
        <taxon>Ditylenchus</taxon>
    </lineage>
</organism>
<keyword evidence="7" id="KW-1185">Reference proteome</keyword>
<evidence type="ECO:0000313" key="7">
    <source>
        <dbReference type="Proteomes" id="UP001201812"/>
    </source>
</evidence>
<dbReference type="SMART" id="SM00430">
    <property type="entry name" value="HOLI"/>
    <property type="match status" value="1"/>
</dbReference>
<evidence type="ECO:0000256" key="3">
    <source>
        <dbReference type="ARBA" id="ARBA00023170"/>
    </source>
</evidence>
<keyword evidence="3" id="KW-0675">Receptor</keyword>
<feature type="transmembrane region" description="Helical" evidence="4">
    <location>
        <begin position="153"/>
        <end position="176"/>
    </location>
</feature>
<sequence>MYILANPRSHLKKAFPDSFRHKESKLSACQRNNRLIFSPKPLNGSCSLRNTAQLTRNINLAQERVRIRKSLPLILPWMPSSSVISILYKQSVVVTGVSSTTLESNSANNSMPASLSGILLVPVTFIINYSAKILTANCFALNPYSRMGNTRRWIVLTLYSCSVVLSALLFFLAGVYCQVAGGLASCSLTWAERNRQYAQFFPICASCLVLLLSLCWLISNMRRVETSCMRDYSFLEMPSAVGSCLLAGVCAVIEIHYNFDYSYLYWSEKWALAAADSVILVFLHAGLAFALTYPFVTRLELCGSCYLEQHSPLLPEIQDDHFLPKLMEQEQVLSKTRKHSLGLTMYQNNLNIRRMLMSGIIEVTLFRHYELGDEWPTVQLFSPAAADILGRRKFLHLDIYLGIVSIKSIKPFRQLSIYDQEKQVKNTVLAATLFMQSYMSCTDGHRDELVLPDNSTPSNVSLPGEDVVGPIAGTLQLAHKVVFCDFMTPWRGIEFTYEEYVLIKQIMLCNTHNWGAMPTLTLSSSGKALLDEAGEEYFNILKKVLSQTYGPFFVAPRIQYIGAVILHYAKAVSSPN</sequence>
<evidence type="ECO:0000313" key="6">
    <source>
        <dbReference type="EMBL" id="KAI1706826.1"/>
    </source>
</evidence>
<feature type="domain" description="NR LBD" evidence="5">
    <location>
        <begin position="306"/>
        <end position="576"/>
    </location>
</feature>
<keyword evidence="1" id="KW-0805">Transcription regulation</keyword>
<comment type="caution">
    <text evidence="6">The sequence shown here is derived from an EMBL/GenBank/DDBJ whole genome shotgun (WGS) entry which is preliminary data.</text>
</comment>
<dbReference type="PROSITE" id="PS51843">
    <property type="entry name" value="NR_LBD"/>
    <property type="match status" value="1"/>
</dbReference>
<proteinExistence type="predicted"/>
<gene>
    <name evidence="6" type="ORF">DdX_12820</name>
</gene>
<feature type="transmembrane region" description="Helical" evidence="4">
    <location>
        <begin position="196"/>
        <end position="219"/>
    </location>
</feature>
<name>A0AAD4MY87_9BILA</name>
<accession>A0AAD4MY87</accession>
<dbReference type="EMBL" id="JAKKPZ010000045">
    <property type="protein sequence ID" value="KAI1706826.1"/>
    <property type="molecule type" value="Genomic_DNA"/>
</dbReference>
<evidence type="ECO:0000256" key="1">
    <source>
        <dbReference type="ARBA" id="ARBA00023015"/>
    </source>
</evidence>
<feature type="transmembrane region" description="Helical" evidence="4">
    <location>
        <begin position="118"/>
        <end position="141"/>
    </location>
</feature>
<dbReference type="SUPFAM" id="SSF48508">
    <property type="entry name" value="Nuclear receptor ligand-binding domain"/>
    <property type="match status" value="1"/>
</dbReference>
<dbReference type="AlphaFoldDB" id="A0AAD4MY87"/>
<evidence type="ECO:0000259" key="5">
    <source>
        <dbReference type="PROSITE" id="PS51843"/>
    </source>
</evidence>
<keyword evidence="2" id="KW-0804">Transcription</keyword>
<reference evidence="6" key="1">
    <citation type="submission" date="2022-01" db="EMBL/GenBank/DDBJ databases">
        <title>Genome Sequence Resource for Two Populations of Ditylenchus destructor, the Migratory Endoparasitic Phytonematode.</title>
        <authorList>
            <person name="Zhang H."/>
            <person name="Lin R."/>
            <person name="Xie B."/>
        </authorList>
    </citation>
    <scope>NUCLEOTIDE SEQUENCE</scope>
    <source>
        <strain evidence="6">BazhouSP</strain>
    </source>
</reference>
<feature type="transmembrane region" description="Helical" evidence="4">
    <location>
        <begin position="271"/>
        <end position="291"/>
    </location>
</feature>
<dbReference type="Gene3D" id="1.10.565.10">
    <property type="entry name" value="Retinoid X Receptor"/>
    <property type="match status" value="1"/>
</dbReference>
<dbReference type="Proteomes" id="UP001201812">
    <property type="component" value="Unassembled WGS sequence"/>
</dbReference>